<sequence length="100" mass="10434">VLTDAQATNVLRVLDALDELEAAALKLLAAELACGPVVDGLMADPLTEGSRLDLLYVADTVAADVLTAVGRRDRLCRLLDGAPPSSAREALSRHLARGSV</sequence>
<feature type="non-terminal residue" evidence="1">
    <location>
        <position position="1"/>
    </location>
</feature>
<proteinExistence type="predicted"/>
<organism evidence="1">
    <name type="scientific">marine metagenome</name>
    <dbReference type="NCBI Taxonomy" id="408172"/>
    <lineage>
        <taxon>unclassified sequences</taxon>
        <taxon>metagenomes</taxon>
        <taxon>ecological metagenomes</taxon>
    </lineage>
</organism>
<dbReference type="AlphaFoldDB" id="A0A381P335"/>
<accession>A0A381P335</accession>
<name>A0A381P335_9ZZZZ</name>
<evidence type="ECO:0000313" key="1">
    <source>
        <dbReference type="EMBL" id="SUZ61346.1"/>
    </source>
</evidence>
<gene>
    <name evidence="1" type="ORF">METZ01_LOCUS14200</name>
</gene>
<protein>
    <submittedName>
        <fullName evidence="1">Uncharacterized protein</fullName>
    </submittedName>
</protein>
<dbReference type="EMBL" id="UINC01000798">
    <property type="protein sequence ID" value="SUZ61346.1"/>
    <property type="molecule type" value="Genomic_DNA"/>
</dbReference>
<reference evidence="1" key="1">
    <citation type="submission" date="2018-05" db="EMBL/GenBank/DDBJ databases">
        <authorList>
            <person name="Lanie J.A."/>
            <person name="Ng W.-L."/>
            <person name="Kazmierczak K.M."/>
            <person name="Andrzejewski T.M."/>
            <person name="Davidsen T.M."/>
            <person name="Wayne K.J."/>
            <person name="Tettelin H."/>
            <person name="Glass J.I."/>
            <person name="Rusch D."/>
            <person name="Podicherti R."/>
            <person name="Tsui H.-C.T."/>
            <person name="Winkler M.E."/>
        </authorList>
    </citation>
    <scope>NUCLEOTIDE SEQUENCE</scope>
</reference>